<feature type="compositionally biased region" description="Low complexity" evidence="1">
    <location>
        <begin position="353"/>
        <end position="390"/>
    </location>
</feature>
<keyword evidence="4" id="KW-1185">Reference proteome</keyword>
<name>A0A4Y6Q0P0_PERCE</name>
<organism evidence="3 4">
    <name type="scientific">Persicimonas caeni</name>
    <dbReference type="NCBI Taxonomy" id="2292766"/>
    <lineage>
        <taxon>Bacteria</taxon>
        <taxon>Deltaproteobacteria</taxon>
        <taxon>Bradymonadales</taxon>
        <taxon>Bradymonadaceae</taxon>
        <taxon>Persicimonas</taxon>
    </lineage>
</organism>
<dbReference type="RefSeq" id="WP_141200019.1">
    <property type="nucleotide sequence ID" value="NZ_CP041186.1"/>
</dbReference>
<dbReference type="EMBL" id="CP041186">
    <property type="protein sequence ID" value="QDG53565.1"/>
    <property type="molecule type" value="Genomic_DNA"/>
</dbReference>
<feature type="signal peptide" evidence="2">
    <location>
        <begin position="1"/>
        <end position="28"/>
    </location>
</feature>
<accession>A0A4Y6Q0P0</accession>
<dbReference type="Proteomes" id="UP000315995">
    <property type="component" value="Chromosome"/>
</dbReference>
<protein>
    <recommendedName>
        <fullName evidence="5">Tandem-95 repeat protein</fullName>
    </recommendedName>
</protein>
<evidence type="ECO:0000313" key="4">
    <source>
        <dbReference type="Proteomes" id="UP000315995"/>
    </source>
</evidence>
<dbReference type="GO" id="GO:0005509">
    <property type="term" value="F:calcium ion binding"/>
    <property type="evidence" value="ECO:0007669"/>
    <property type="project" value="InterPro"/>
</dbReference>
<dbReference type="Gene3D" id="2.60.40.10">
    <property type="entry name" value="Immunoglobulins"/>
    <property type="match status" value="1"/>
</dbReference>
<keyword evidence="2" id="KW-0732">Signal</keyword>
<evidence type="ECO:0000313" key="3">
    <source>
        <dbReference type="EMBL" id="QDG53565.1"/>
    </source>
</evidence>
<dbReference type="GO" id="GO:0016020">
    <property type="term" value="C:membrane"/>
    <property type="evidence" value="ECO:0007669"/>
    <property type="project" value="InterPro"/>
</dbReference>
<evidence type="ECO:0008006" key="5">
    <source>
        <dbReference type="Google" id="ProtNLM"/>
    </source>
</evidence>
<reference evidence="3 4" key="1">
    <citation type="submission" date="2019-06" db="EMBL/GenBank/DDBJ databases">
        <title>Persicimonas caeni gen. nov., sp. nov., a predatory bacterium isolated from solar saltern.</title>
        <authorList>
            <person name="Wang S."/>
        </authorList>
    </citation>
    <scope>NUCLEOTIDE SEQUENCE [LARGE SCALE GENOMIC DNA]</scope>
    <source>
        <strain evidence="3 4">YN101</strain>
    </source>
</reference>
<feature type="region of interest" description="Disordered" evidence="1">
    <location>
        <begin position="480"/>
        <end position="502"/>
    </location>
</feature>
<proteinExistence type="predicted"/>
<evidence type="ECO:0000256" key="1">
    <source>
        <dbReference type="SAM" id="MobiDB-lite"/>
    </source>
</evidence>
<dbReference type="OrthoDB" id="5475903at2"/>
<dbReference type="Gene3D" id="2.60.40.2810">
    <property type="match status" value="1"/>
</dbReference>
<accession>A0A5B8YES3</accession>
<feature type="compositionally biased region" description="Acidic residues" evidence="1">
    <location>
        <begin position="320"/>
        <end position="336"/>
    </location>
</feature>
<dbReference type="InterPro" id="IPR013783">
    <property type="entry name" value="Ig-like_fold"/>
</dbReference>
<feature type="region of interest" description="Disordered" evidence="1">
    <location>
        <begin position="302"/>
        <end position="412"/>
    </location>
</feature>
<dbReference type="Pfam" id="PF17963">
    <property type="entry name" value="Big_9"/>
    <property type="match status" value="2"/>
</dbReference>
<dbReference type="InterPro" id="IPR015919">
    <property type="entry name" value="Cadherin-like_sf"/>
</dbReference>
<dbReference type="SUPFAM" id="SSF49313">
    <property type="entry name" value="Cadherin-like"/>
    <property type="match status" value="1"/>
</dbReference>
<evidence type="ECO:0000256" key="2">
    <source>
        <dbReference type="SAM" id="SignalP"/>
    </source>
</evidence>
<gene>
    <name evidence="3" type="ORF">FIV42_23315</name>
</gene>
<feature type="compositionally biased region" description="Polar residues" evidence="1">
    <location>
        <begin position="401"/>
        <end position="412"/>
    </location>
</feature>
<feature type="chain" id="PRO_5030106815" description="Tandem-95 repeat protein" evidence="2">
    <location>
        <begin position="29"/>
        <end position="2178"/>
    </location>
</feature>
<sequence length="2178" mass="232229">MSTLLRFFATVAVVSCLGAFLGAAEVQAQPRIIVGGFEAGGVSTILTNLGYAHDVDPNAQYALPVSAGSASGYDIVINSGAVILGTSPDYSSLLNGGGRMLTPLVRGFVEWPFNYPPVANEDSGQMDEETTITIDVLGNDTDPDGDPITLDSVDVPANGVASIVSGQVEYTPNADFNGTDTFTYTITDDSDEPATGTVTVTVAPVNDLPSFVAPTPAYQATLRVVEGDVLAMTLAAEDIDGDTLTYGVEPMPATAVIDAASGAFEWTPTWEDIGNVSLELQVTNAEETVTRPVTVIVGMLDEDGDGVSDGQEVAEGLEPTTDDTDSDGVLDGEDACPTEAGQGTDGCPDDVQPDVGVDVGVDAGADTGVDSGVDAGVDAASDAGSDAGDGSDAGPGDTGAETSSKDGTAQSGCACNATGSGPAPGSALLLLVGLLALRLVGRRKRGESNAKSRRVAALAAIVALFAGAACGGDGGGSTSNADASDDVGGADITESDGGEVDGGERCVRDEALIAEPRNCRLDSDCACGAYCDLGSCTSDCLTDDDCADGETCSDFGRCLSPQSLPAGVVADERGELEVRPRLLPYLAAGESVGLELRALNAPVERVRAVASPGLELVCAEGEDPTAECLIESPIAAEQIVSLEVRGTDETDDADDRRFVTVHTAGHVQTVSVEEAPDDSSVNGDPAGVFEGYLEPIAAGIDGEPLQPLTAAQSIPVRAEVHMATGGVIMFEDPSGRLHPQGQWVGRFEPSASGNALELPSFVAHQGSVEPGQDTDLVVSGEVSGLEFTDGGSSFQFELIRRVHGMLPDGRGPAIKYRGAFRRTERHAADAVAPQIPASVTTTVNDSQIYTPLSWEARVGTEILNDTPALSTSDMSAFADALDSRGDGLLRFCASDSRQLLQDSADYWMGPWFDERNPQDRYLFDYATSWPIWGDMPGLMYGELATFAYDFTNGSFQPRSPRLVGIVEGRDWQWAWHDVPCDFDMGAATYSVRMRDWQVFGCAEPGDHPFSARSIDQCADVAADLGCQVTDDVRETSFTTNTRIEYNDDCSSYGDLDVPITVNKVCRMPKAPPICPEIILCDASGVEPVLDPRTGEFTCGKAGYGVAIGADIRAAGGEAIKSDALYESCIADLDRLFNGVDATSDIESLLAPGDCLNASRFLYALGSAIRATRTSDPQYPTEAFSATSRAQKHAHRLLQRWLVLHGFLAVEMTQRDALEHILRDENTTVPTPAEALTASLRGWELLMHPRFATVLDGLPGEVLLRPDWRVEFDPQVSASAEHDHHVGIPVAMVETLAHQYELAAVHLERAAYSFDQSALADVEALGRIEEVMRAEAIGLYARALTAAQAEGLAQVPWEPRFRSALSQLDTARQRMLERADELERGEAPLPISDVDLPLYFFGDAAAPGERFAAVSDYLLGRVGTSDVGWAEDAITKAEASFQTARTKWVALQEREWRAEIDAAAQAQREEELRQRYGDQINELCFLPLDAVDVLDLPELSPQTCFIDEEAPKCAVGVEDFAHGATAEDVALQVCSVYEYAQRGHKSVRFADDDLTSIANRYEDCTSIAYDPSCTEFGEAGCVECVLADEDNLRAPVSPASMRLVLPSQIPAGDHRVVSRACAAKHPRGRTSIPGSRDLENADCLRGSMGETVLTVLAASKDVEIARAEYDEYMESYDIAMRACARLQTANDKIATATTNHNKTMKELRAGKFAADTTALVAGSIKDCMSNMSSAAGDGAISFGTSVAFAGVACGAGFVEAAANITSAGLQMRMDNVQASHEATVAGFERSAEIDRCRIEAEAELVGLRAAGLRISRAMDDLTLAMYRLDEQKNLVAALFAEGKNSLARLEGRAVAPPEGQLWLDEDVAGFERQMRLAKRITYLTVRAVEYEFQQSLSARYDVLGALRPADLQVVVDELRTEAATRGVNGSRPSDLKVVVSMRDHLMQIYDRSAAAEGEHLLTEVERFRSLLLSDQYKAYDEQGQFIGLRIPFELAPLDALGLGDSAGIGVFAQNDCAERLWSANASVVGSDDVLRGGSSFTRVDLLKRNTFYSQWCSTPAEGAEPFQIASVRPSVNLFKDPQYGTEFGESRLGVVNGTELFSRARMQPAVNVARDAFEDDAYANGQTAELAARGLYGDYALFIPANMLSRVENGVASDGLDISEVDDILIRLDYVSVAR</sequence>